<dbReference type="Gene3D" id="3.40.50.720">
    <property type="entry name" value="NAD(P)-binding Rossmann-like Domain"/>
    <property type="match status" value="1"/>
</dbReference>
<dbReference type="InterPro" id="IPR002347">
    <property type="entry name" value="SDR_fam"/>
</dbReference>
<dbReference type="FunFam" id="3.40.50.720:FF:000084">
    <property type="entry name" value="Short-chain dehydrogenase reductase"/>
    <property type="match status" value="1"/>
</dbReference>
<keyword evidence="4" id="KW-1185">Reference proteome</keyword>
<organism evidence="3 4">
    <name type="scientific">Rummeliibacillus stabekisii</name>
    <dbReference type="NCBI Taxonomy" id="241244"/>
    <lineage>
        <taxon>Bacteria</taxon>
        <taxon>Bacillati</taxon>
        <taxon>Bacillota</taxon>
        <taxon>Bacilli</taxon>
        <taxon>Bacillales</taxon>
        <taxon>Caryophanaceae</taxon>
        <taxon>Rummeliibacillus</taxon>
    </lineage>
</organism>
<gene>
    <name evidence="3" type="ORF">ATY39_04245</name>
</gene>
<dbReference type="NCBIfam" id="NF005559">
    <property type="entry name" value="PRK07231.1"/>
    <property type="match status" value="1"/>
</dbReference>
<dbReference type="STRING" id="241244.ATY39_04245"/>
<protein>
    <submittedName>
        <fullName evidence="3">Oxidoreductase</fullName>
    </submittedName>
</protein>
<accession>A0A143HAJ1</accession>
<reference evidence="3 4" key="1">
    <citation type="journal article" date="2016" name="Genome Announc.">
        <title>Whole-Genome Sequence of Rummeliibacillus stabekisii Strain PP9 Isolated from Antarctic Soil.</title>
        <authorList>
            <person name="da Mota F.F."/>
            <person name="Vollu R.E."/>
            <person name="Jurelevicius D."/>
            <person name="Seldin L."/>
        </authorList>
    </citation>
    <scope>NUCLEOTIDE SEQUENCE [LARGE SCALE GENOMIC DNA]</scope>
    <source>
        <strain evidence="3 4">PP9</strain>
    </source>
</reference>
<evidence type="ECO:0000313" key="4">
    <source>
        <dbReference type="Proteomes" id="UP000076021"/>
    </source>
</evidence>
<dbReference type="CDD" id="cd05233">
    <property type="entry name" value="SDR_c"/>
    <property type="match status" value="1"/>
</dbReference>
<dbReference type="GO" id="GO:0008206">
    <property type="term" value="P:bile acid metabolic process"/>
    <property type="evidence" value="ECO:0007669"/>
    <property type="project" value="UniProtKB-ARBA"/>
</dbReference>
<proteinExistence type="inferred from homology"/>
<dbReference type="GO" id="GO:0016491">
    <property type="term" value="F:oxidoreductase activity"/>
    <property type="evidence" value="ECO:0007669"/>
    <property type="project" value="UniProtKB-KW"/>
</dbReference>
<dbReference type="Pfam" id="PF13561">
    <property type="entry name" value="adh_short_C2"/>
    <property type="match status" value="1"/>
</dbReference>
<sequence length="267" mass="28441">MGRVEGKVALVTGGASGIGLSSAQLLAKEGAKVVIGDFNIEGAKKEAEALQQQGFEATAIFLDAGNADSIKEAVEFTVNTYGTITTLFNNVGLTNLRKDLDVVNMDLDEWDRLMNVNLKSVLLGSRFAIPYMQKAGGGSIINTTSMAAFASDAVRSAYGASKAAVAQLTKYIATQYGKDKIRCNAVAPGLILTPAAKNNMPQGMLDIFSKYNALPYHGEPNDIGYTVVFLASDESKFMTGQVLQVEGGHYIANPSIADVQAWTEQQK</sequence>
<dbReference type="SUPFAM" id="SSF51735">
    <property type="entry name" value="NAD(P)-binding Rossmann-fold domains"/>
    <property type="match status" value="1"/>
</dbReference>
<dbReference type="PANTHER" id="PTHR24321">
    <property type="entry name" value="DEHYDROGENASES, SHORT CHAIN"/>
    <property type="match status" value="1"/>
</dbReference>
<dbReference type="AlphaFoldDB" id="A0A143HAJ1"/>
<dbReference type="PANTHER" id="PTHR24321:SF8">
    <property type="entry name" value="ESTRADIOL 17-BETA-DEHYDROGENASE 8-RELATED"/>
    <property type="match status" value="1"/>
</dbReference>
<reference evidence="4" key="2">
    <citation type="submission" date="2016-03" db="EMBL/GenBank/DDBJ databases">
        <authorList>
            <person name="Ploux O."/>
        </authorList>
    </citation>
    <scope>NUCLEOTIDE SEQUENCE [LARGE SCALE GENOMIC DNA]</scope>
    <source>
        <strain evidence="4">PP9</strain>
    </source>
</reference>
<dbReference type="RefSeq" id="WP_066786304.1">
    <property type="nucleotide sequence ID" value="NZ_CP014806.1"/>
</dbReference>
<keyword evidence="2" id="KW-0560">Oxidoreductase</keyword>
<dbReference type="EMBL" id="CP014806">
    <property type="protein sequence ID" value="AMW98722.1"/>
    <property type="molecule type" value="Genomic_DNA"/>
</dbReference>
<dbReference type="PRINTS" id="PR00080">
    <property type="entry name" value="SDRFAMILY"/>
</dbReference>
<evidence type="ECO:0000256" key="2">
    <source>
        <dbReference type="ARBA" id="ARBA00023002"/>
    </source>
</evidence>
<dbReference type="OrthoDB" id="9803333at2"/>
<evidence type="ECO:0000256" key="1">
    <source>
        <dbReference type="ARBA" id="ARBA00006484"/>
    </source>
</evidence>
<dbReference type="KEGG" id="rst:ATY39_04245"/>
<comment type="similarity">
    <text evidence="1">Belongs to the short-chain dehydrogenases/reductases (SDR) family.</text>
</comment>
<dbReference type="Proteomes" id="UP000076021">
    <property type="component" value="Chromosome"/>
</dbReference>
<name>A0A143HAJ1_9BACL</name>
<dbReference type="InterPro" id="IPR036291">
    <property type="entry name" value="NAD(P)-bd_dom_sf"/>
</dbReference>
<evidence type="ECO:0000313" key="3">
    <source>
        <dbReference type="EMBL" id="AMW98722.1"/>
    </source>
</evidence>
<dbReference type="PRINTS" id="PR00081">
    <property type="entry name" value="GDHRDH"/>
</dbReference>